<keyword evidence="4" id="KW-1185">Reference proteome</keyword>
<dbReference type="AlphaFoldDB" id="A0A2U1Q146"/>
<evidence type="ECO:0000256" key="1">
    <source>
        <dbReference type="SAM" id="Coils"/>
    </source>
</evidence>
<reference evidence="3 4" key="1">
    <citation type="journal article" date="2018" name="Mol. Plant">
        <title>The genome of Artemisia annua provides insight into the evolution of Asteraceae family and artemisinin biosynthesis.</title>
        <authorList>
            <person name="Shen Q."/>
            <person name="Zhang L."/>
            <person name="Liao Z."/>
            <person name="Wang S."/>
            <person name="Yan T."/>
            <person name="Shi P."/>
            <person name="Liu M."/>
            <person name="Fu X."/>
            <person name="Pan Q."/>
            <person name="Wang Y."/>
            <person name="Lv Z."/>
            <person name="Lu X."/>
            <person name="Zhang F."/>
            <person name="Jiang W."/>
            <person name="Ma Y."/>
            <person name="Chen M."/>
            <person name="Hao X."/>
            <person name="Li L."/>
            <person name="Tang Y."/>
            <person name="Lv G."/>
            <person name="Zhou Y."/>
            <person name="Sun X."/>
            <person name="Brodelius P.E."/>
            <person name="Rose J.K.C."/>
            <person name="Tang K."/>
        </authorList>
    </citation>
    <scope>NUCLEOTIDE SEQUENCE [LARGE SCALE GENOMIC DNA]</scope>
    <source>
        <strain evidence="4">cv. Huhao1</strain>
        <tissue evidence="3">Leaf</tissue>
    </source>
</reference>
<proteinExistence type="predicted"/>
<evidence type="ECO:0000256" key="2">
    <source>
        <dbReference type="SAM" id="MobiDB-lite"/>
    </source>
</evidence>
<feature type="region of interest" description="Disordered" evidence="2">
    <location>
        <begin position="438"/>
        <end position="460"/>
    </location>
</feature>
<dbReference type="OrthoDB" id="620544at2759"/>
<feature type="coiled-coil region" evidence="1">
    <location>
        <begin position="51"/>
        <end position="78"/>
    </location>
</feature>
<organism evidence="3 4">
    <name type="scientific">Artemisia annua</name>
    <name type="common">Sweet wormwood</name>
    <dbReference type="NCBI Taxonomy" id="35608"/>
    <lineage>
        <taxon>Eukaryota</taxon>
        <taxon>Viridiplantae</taxon>
        <taxon>Streptophyta</taxon>
        <taxon>Embryophyta</taxon>
        <taxon>Tracheophyta</taxon>
        <taxon>Spermatophyta</taxon>
        <taxon>Magnoliopsida</taxon>
        <taxon>eudicotyledons</taxon>
        <taxon>Gunneridae</taxon>
        <taxon>Pentapetalae</taxon>
        <taxon>asterids</taxon>
        <taxon>campanulids</taxon>
        <taxon>Asterales</taxon>
        <taxon>Asteraceae</taxon>
        <taxon>Asteroideae</taxon>
        <taxon>Anthemideae</taxon>
        <taxon>Artemisiinae</taxon>
        <taxon>Artemisia</taxon>
    </lineage>
</organism>
<sequence>MEYCIYTTILDGCSRDAGANCSGEEEVGGVVESGYWGGQAKAEAAISGLDIRLKVEELKQVQQRAKETNETVKDVIATQIKELQSRMSDVLHEGSKSVTVLDESANCKYVFFTDAYCLGEDSGISFERKGISRERKARKRNIGTRSTCIRIKPNEKLQQFLVDRGNVVDILDGDISKKCQDVKLLKESLDQEGVLVEVFSNQTSPIIASSRSPLTNEVLNEAADSCVVIDKNLSFGLHCSTDDHDQAATQKPLEIGKSVTLVAAPEHKLLSDEIPNEPADSCVTSNKNFVFWLKIAAGDHVPSATQRPMESGKPNFVFGKNFCTGDHAQSATQKPTISGKSVTLVTSSEPKLSINETPNEKNEPADDHCQIANRLVPNILSFDKQWQEGIKNVGFDFRKADITKVGNAKSTENLVNNGQTFATGVACPPICLSSRNKGNLGGRSKKGKVTTIAGRRGRYQ</sequence>
<comment type="caution">
    <text evidence="3">The sequence shown here is derived from an EMBL/GenBank/DDBJ whole genome shotgun (WGS) entry which is preliminary data.</text>
</comment>
<dbReference type="Proteomes" id="UP000245207">
    <property type="component" value="Unassembled WGS sequence"/>
</dbReference>
<dbReference type="PANTHER" id="PTHR48459">
    <property type="entry name" value="CUE DOMAIN-CONTAINING PROTEIN"/>
    <property type="match status" value="1"/>
</dbReference>
<dbReference type="PANTHER" id="PTHR48459:SF1">
    <property type="entry name" value="CUE DOMAIN-CONTAINING PROTEIN"/>
    <property type="match status" value="1"/>
</dbReference>
<keyword evidence="1" id="KW-0175">Coiled coil</keyword>
<name>A0A2U1Q146_ARTAN</name>
<protein>
    <submittedName>
        <fullName evidence="3">Uncharacterized protein</fullName>
    </submittedName>
</protein>
<evidence type="ECO:0000313" key="3">
    <source>
        <dbReference type="EMBL" id="PWA91697.1"/>
    </source>
</evidence>
<evidence type="ECO:0000313" key="4">
    <source>
        <dbReference type="Proteomes" id="UP000245207"/>
    </source>
</evidence>
<dbReference type="EMBL" id="PKPP01000526">
    <property type="protein sequence ID" value="PWA91697.1"/>
    <property type="molecule type" value="Genomic_DNA"/>
</dbReference>
<accession>A0A2U1Q146</accession>
<gene>
    <name evidence="3" type="ORF">CTI12_AA088870</name>
</gene>